<accession>A0A183JBE4</accession>
<dbReference type="Proteomes" id="UP000270296">
    <property type="component" value="Unassembled WGS sequence"/>
</dbReference>
<protein>
    <submittedName>
        <fullName evidence="3">AAI domain-containing protein</fullName>
    </submittedName>
</protein>
<keyword evidence="2" id="KW-1185">Reference proteome</keyword>
<dbReference type="OrthoDB" id="5752at2759"/>
<name>A0A183JBE4_9BILA</name>
<sequence length="63" mass="7477">MECKGEPRILRMEDVRRAFPQYSSCTVRRPVRDCAKFLRDAQSKYCCSANPTDFCNLLQCRRR</sequence>
<dbReference type="EMBL" id="UZAM01021399">
    <property type="protein sequence ID" value="VDP55493.1"/>
    <property type="molecule type" value="Genomic_DNA"/>
</dbReference>
<reference evidence="1 2" key="2">
    <citation type="submission" date="2018-11" db="EMBL/GenBank/DDBJ databases">
        <authorList>
            <consortium name="Pathogen Informatics"/>
        </authorList>
    </citation>
    <scope>NUCLEOTIDE SEQUENCE [LARGE SCALE GENOMIC DNA]</scope>
</reference>
<evidence type="ECO:0000313" key="2">
    <source>
        <dbReference type="Proteomes" id="UP000270296"/>
    </source>
</evidence>
<evidence type="ECO:0000313" key="3">
    <source>
        <dbReference type="WBParaSite" id="SBAD_0001360901-mRNA-1"/>
    </source>
</evidence>
<evidence type="ECO:0000313" key="1">
    <source>
        <dbReference type="EMBL" id="VDP55493.1"/>
    </source>
</evidence>
<dbReference type="AlphaFoldDB" id="A0A183JBE4"/>
<proteinExistence type="predicted"/>
<gene>
    <name evidence="1" type="ORF">SBAD_LOCUS13192</name>
</gene>
<reference evidence="3" key="1">
    <citation type="submission" date="2016-06" db="UniProtKB">
        <authorList>
            <consortium name="WormBaseParasite"/>
        </authorList>
    </citation>
    <scope>IDENTIFICATION</scope>
</reference>
<dbReference type="WBParaSite" id="SBAD_0001360901-mRNA-1">
    <property type="protein sequence ID" value="SBAD_0001360901-mRNA-1"/>
    <property type="gene ID" value="SBAD_0001360901"/>
</dbReference>
<organism evidence="3">
    <name type="scientific">Soboliphyme baturini</name>
    <dbReference type="NCBI Taxonomy" id="241478"/>
    <lineage>
        <taxon>Eukaryota</taxon>
        <taxon>Metazoa</taxon>
        <taxon>Ecdysozoa</taxon>
        <taxon>Nematoda</taxon>
        <taxon>Enoplea</taxon>
        <taxon>Dorylaimia</taxon>
        <taxon>Dioctophymatida</taxon>
        <taxon>Dioctophymatoidea</taxon>
        <taxon>Soboliphymatidae</taxon>
        <taxon>Soboliphyme</taxon>
    </lineage>
</organism>